<keyword evidence="2" id="KW-0547">Nucleotide-binding</keyword>
<evidence type="ECO:0000256" key="1">
    <source>
        <dbReference type="ARBA" id="ARBA00008535"/>
    </source>
</evidence>
<dbReference type="PROSITE" id="PS51720">
    <property type="entry name" value="G_AIG1"/>
    <property type="match status" value="1"/>
</dbReference>
<organism evidence="6 7">
    <name type="scientific">Salarias fasciatus</name>
    <name type="common">Jewelled blenny</name>
    <name type="synonym">Blennius fasciatus</name>
    <dbReference type="NCBI Taxonomy" id="181472"/>
    <lineage>
        <taxon>Eukaryota</taxon>
        <taxon>Metazoa</taxon>
        <taxon>Chordata</taxon>
        <taxon>Craniata</taxon>
        <taxon>Vertebrata</taxon>
        <taxon>Euteleostomi</taxon>
        <taxon>Actinopterygii</taxon>
        <taxon>Neopterygii</taxon>
        <taxon>Teleostei</taxon>
        <taxon>Neoteleostei</taxon>
        <taxon>Acanthomorphata</taxon>
        <taxon>Ovalentaria</taxon>
        <taxon>Blenniimorphae</taxon>
        <taxon>Blenniiformes</taxon>
        <taxon>Blennioidei</taxon>
        <taxon>Blenniidae</taxon>
        <taxon>Salariinae</taxon>
        <taxon>Salarias</taxon>
    </lineage>
</organism>
<sequence length="386" mass="43118">MSCFASQDNLCNSNVSNRSLSFFCLFEQTAASKNKIKITNSPQLTKQIRTRGQVRKFTIKMSSQPTSRLAPIPLSDRREAAPLRVILLGKTGSGKSKFGNVLIEENVFKVNSSANSGTGKCQAATKRNGELIVVDTPGFFDTSGDEANLIPDIGKSITECSPGPHAFLILLKVEKYTEHEKQIITKIRELFSEEAFKYAVLLFTHGDDLGEGETIKQFVSENEDLKELSDKCGGRCHVVDNKYWNNNQQDPYRNNQPQIKQLFSTINEMVKQNGGGCYTNELLQTVERIIREETKRTGSREKAKENFLEFFIKKAVAFVLKVLLGVFLGGIAGASFEAAFTVFREAGHGRSGGYERFPTDSHEEEEGSTIEKMCESLNRQRKPKAQ</sequence>
<dbReference type="InterPro" id="IPR045058">
    <property type="entry name" value="GIMA/IAN/Toc"/>
</dbReference>
<evidence type="ECO:0000259" key="5">
    <source>
        <dbReference type="PROSITE" id="PS51720"/>
    </source>
</evidence>
<dbReference type="Ensembl" id="ENSSFAT00005030845.1">
    <property type="protein sequence ID" value="ENSSFAP00005029750.1"/>
    <property type="gene ID" value="ENSSFAG00005015117.1"/>
</dbReference>
<dbReference type="Proteomes" id="UP000472267">
    <property type="component" value="Unassembled WGS sequence"/>
</dbReference>
<accession>A0A672HLE4</accession>
<protein>
    <recommendedName>
        <fullName evidence="5">AIG1-type G domain-containing protein</fullName>
    </recommendedName>
</protein>
<evidence type="ECO:0000256" key="3">
    <source>
        <dbReference type="ARBA" id="ARBA00023134"/>
    </source>
</evidence>
<evidence type="ECO:0000256" key="4">
    <source>
        <dbReference type="SAM" id="MobiDB-lite"/>
    </source>
</evidence>
<dbReference type="InterPro" id="IPR006703">
    <property type="entry name" value="G_AIG1"/>
</dbReference>
<dbReference type="InParanoid" id="A0A672HLE4"/>
<dbReference type="OMA" id="FEHTMIL"/>
<comment type="similarity">
    <text evidence="1">Belongs to the TRAFAC class TrmE-Era-EngA-EngB-Septin-like GTPase superfamily. AIG1/Toc34/Toc159-like paraseptin GTPase family. IAN subfamily.</text>
</comment>
<dbReference type="SUPFAM" id="SSF52540">
    <property type="entry name" value="P-loop containing nucleoside triphosphate hydrolases"/>
    <property type="match status" value="1"/>
</dbReference>
<feature type="domain" description="AIG1-type G" evidence="5">
    <location>
        <begin position="80"/>
        <end position="287"/>
    </location>
</feature>
<reference evidence="6" key="2">
    <citation type="submission" date="2025-09" db="UniProtKB">
        <authorList>
            <consortium name="Ensembl"/>
        </authorList>
    </citation>
    <scope>IDENTIFICATION</scope>
</reference>
<evidence type="ECO:0000256" key="2">
    <source>
        <dbReference type="ARBA" id="ARBA00022741"/>
    </source>
</evidence>
<proteinExistence type="inferred from homology"/>
<dbReference type="InterPro" id="IPR027417">
    <property type="entry name" value="P-loop_NTPase"/>
</dbReference>
<dbReference type="GO" id="GO:0005525">
    <property type="term" value="F:GTP binding"/>
    <property type="evidence" value="ECO:0007669"/>
    <property type="project" value="UniProtKB-KW"/>
</dbReference>
<feature type="region of interest" description="Disordered" evidence="4">
    <location>
        <begin position="351"/>
        <end position="386"/>
    </location>
</feature>
<keyword evidence="3" id="KW-0342">GTP-binding</keyword>
<evidence type="ECO:0000313" key="7">
    <source>
        <dbReference type="Proteomes" id="UP000472267"/>
    </source>
</evidence>
<keyword evidence="7" id="KW-1185">Reference proteome</keyword>
<dbReference type="PANTHER" id="PTHR10903">
    <property type="entry name" value="GTPASE, IMAP FAMILY MEMBER-RELATED"/>
    <property type="match status" value="1"/>
</dbReference>
<dbReference type="FunFam" id="3.40.50.300:FF:000366">
    <property type="entry name" value="GTPase, IMAP family member 2"/>
    <property type="match status" value="1"/>
</dbReference>
<evidence type="ECO:0000313" key="6">
    <source>
        <dbReference type="Ensembl" id="ENSSFAP00005029750.1"/>
    </source>
</evidence>
<dbReference type="PANTHER" id="PTHR10903:SF62">
    <property type="entry name" value="GTPASE IMAP FAMILY MEMBER 4-LIKE-RELATED"/>
    <property type="match status" value="1"/>
</dbReference>
<dbReference type="Pfam" id="PF04548">
    <property type="entry name" value="AIG1"/>
    <property type="match status" value="1"/>
</dbReference>
<dbReference type="Gene3D" id="3.40.50.300">
    <property type="entry name" value="P-loop containing nucleotide triphosphate hydrolases"/>
    <property type="match status" value="1"/>
</dbReference>
<dbReference type="AlphaFoldDB" id="A0A672HLE4"/>
<gene>
    <name evidence="6" type="primary">LOC115385316</name>
</gene>
<reference evidence="6" key="1">
    <citation type="submission" date="2025-08" db="UniProtKB">
        <authorList>
            <consortium name="Ensembl"/>
        </authorList>
    </citation>
    <scope>IDENTIFICATION</scope>
</reference>
<name>A0A672HLE4_SALFA</name>